<proteinExistence type="predicted"/>
<reference evidence="1 2" key="1">
    <citation type="submission" date="2016-03" db="EMBL/GenBank/DDBJ databases">
        <title>Comparative genomics of the ectomycorrhizal sister species Rhizopogon vinicolor and Rhizopogon vesiculosus (Basidiomycota: Boletales) reveals a divergence of the mating type B locus.</title>
        <authorList>
            <person name="Mujic A.B."/>
            <person name="Kuo A."/>
            <person name="Tritt A."/>
            <person name="Lipzen A."/>
            <person name="Chen C."/>
            <person name="Johnson J."/>
            <person name="Sharma A."/>
            <person name="Barry K."/>
            <person name="Grigoriev I.V."/>
            <person name="Spatafora J.W."/>
        </authorList>
    </citation>
    <scope>NUCLEOTIDE SEQUENCE [LARGE SCALE GENOMIC DNA]</scope>
    <source>
        <strain evidence="1 2">AM-OR11-056</strain>
    </source>
</reference>
<evidence type="ECO:0000313" key="1">
    <source>
        <dbReference type="EMBL" id="OJA15777.1"/>
    </source>
</evidence>
<gene>
    <name evidence="1" type="ORF">AZE42_11202</name>
</gene>
<organism evidence="1 2">
    <name type="scientific">Rhizopogon vesiculosus</name>
    <dbReference type="NCBI Taxonomy" id="180088"/>
    <lineage>
        <taxon>Eukaryota</taxon>
        <taxon>Fungi</taxon>
        <taxon>Dikarya</taxon>
        <taxon>Basidiomycota</taxon>
        <taxon>Agaricomycotina</taxon>
        <taxon>Agaricomycetes</taxon>
        <taxon>Agaricomycetidae</taxon>
        <taxon>Boletales</taxon>
        <taxon>Suillineae</taxon>
        <taxon>Rhizopogonaceae</taxon>
        <taxon>Rhizopogon</taxon>
    </lineage>
</organism>
<keyword evidence="2" id="KW-1185">Reference proteome</keyword>
<evidence type="ECO:0000313" key="2">
    <source>
        <dbReference type="Proteomes" id="UP000183567"/>
    </source>
</evidence>
<comment type="caution">
    <text evidence="1">The sequence shown here is derived from an EMBL/GenBank/DDBJ whole genome shotgun (WGS) entry which is preliminary data.</text>
</comment>
<dbReference type="AlphaFoldDB" id="A0A1J8QQM8"/>
<name>A0A1J8QQM8_9AGAM</name>
<protein>
    <submittedName>
        <fullName evidence="1">Uncharacterized protein</fullName>
    </submittedName>
</protein>
<dbReference type="EMBL" id="LVVM01002893">
    <property type="protein sequence ID" value="OJA15777.1"/>
    <property type="molecule type" value="Genomic_DNA"/>
</dbReference>
<dbReference type="Proteomes" id="UP000183567">
    <property type="component" value="Unassembled WGS sequence"/>
</dbReference>
<sequence length="45" mass="4964">MIAHKQVAPWQADRIGKKDIVLNMLSSLKTLSSLLLKCNVHSSTS</sequence>
<accession>A0A1J8QQM8</accession>